<evidence type="ECO:0000313" key="10">
    <source>
        <dbReference type="EMBL" id="GMI14095.1"/>
    </source>
</evidence>
<accession>A0A9W7FL87</accession>
<evidence type="ECO:0000256" key="4">
    <source>
        <dbReference type="ARBA" id="ARBA00022801"/>
    </source>
</evidence>
<keyword evidence="6 9" id="KW-0472">Membrane</keyword>
<feature type="binding site" evidence="8">
    <location>
        <position position="211"/>
    </location>
    <ligand>
        <name>Zn(2+)</name>
        <dbReference type="ChEBI" id="CHEBI:29105"/>
        <note>catalytic</note>
    </ligand>
</feature>
<dbReference type="EMBL" id="BRXW01000207">
    <property type="protein sequence ID" value="GMI14095.1"/>
    <property type="molecule type" value="Genomic_DNA"/>
</dbReference>
<feature type="binding site" evidence="8">
    <location>
        <position position="216"/>
    </location>
    <ligand>
        <name>Zn(2+)</name>
        <dbReference type="ChEBI" id="CHEBI:29105"/>
        <note>catalytic</note>
    </ligand>
</feature>
<keyword evidence="7" id="KW-0106">Calcium</keyword>
<dbReference type="GO" id="GO:0046872">
    <property type="term" value="F:metal ion binding"/>
    <property type="evidence" value="ECO:0007669"/>
    <property type="project" value="UniProtKB-KW"/>
</dbReference>
<reference evidence="11" key="1">
    <citation type="journal article" date="2023" name="Commun. Biol.">
        <title>Genome analysis of Parmales, the sister group of diatoms, reveals the evolutionary specialization of diatoms from phago-mixotrophs to photoautotrophs.</title>
        <authorList>
            <person name="Ban H."/>
            <person name="Sato S."/>
            <person name="Yoshikawa S."/>
            <person name="Yamada K."/>
            <person name="Nakamura Y."/>
            <person name="Ichinomiya M."/>
            <person name="Sato N."/>
            <person name="Blanc-Mathieu R."/>
            <person name="Endo H."/>
            <person name="Kuwata A."/>
            <person name="Ogata H."/>
        </authorList>
    </citation>
    <scope>NUCLEOTIDE SEQUENCE [LARGE SCALE GENOMIC DNA]</scope>
    <source>
        <strain evidence="11">NIES 3700</strain>
    </source>
</reference>
<dbReference type="Proteomes" id="UP001165122">
    <property type="component" value="Unassembled WGS sequence"/>
</dbReference>
<evidence type="ECO:0000256" key="1">
    <source>
        <dbReference type="ARBA" id="ARBA00004141"/>
    </source>
</evidence>
<feature type="binding site" evidence="7">
    <location>
        <position position="24"/>
    </location>
    <ligand>
        <name>Ca(2+)</name>
        <dbReference type="ChEBI" id="CHEBI:29108"/>
    </ligand>
</feature>
<evidence type="ECO:0000256" key="3">
    <source>
        <dbReference type="ARBA" id="ARBA00022692"/>
    </source>
</evidence>
<feature type="transmembrane region" description="Helical" evidence="9">
    <location>
        <begin position="188"/>
        <end position="206"/>
    </location>
</feature>
<evidence type="ECO:0000256" key="2">
    <source>
        <dbReference type="ARBA" id="ARBA00009780"/>
    </source>
</evidence>
<comment type="similarity">
    <text evidence="2">Belongs to the alkaline ceramidase family.</text>
</comment>
<dbReference type="GO" id="GO:0016811">
    <property type="term" value="F:hydrolase activity, acting on carbon-nitrogen (but not peptide) bonds, in linear amides"/>
    <property type="evidence" value="ECO:0007669"/>
    <property type="project" value="InterPro"/>
</dbReference>
<feature type="binding site" evidence="7">
    <location>
        <position position="22"/>
    </location>
    <ligand>
        <name>Ca(2+)</name>
        <dbReference type="ChEBI" id="CHEBI:29108"/>
    </ligand>
</feature>
<gene>
    <name evidence="10" type="ORF">TrLO_g459</name>
</gene>
<dbReference type="GO" id="GO:0006672">
    <property type="term" value="P:ceramide metabolic process"/>
    <property type="evidence" value="ECO:0007669"/>
    <property type="project" value="InterPro"/>
</dbReference>
<evidence type="ECO:0000256" key="9">
    <source>
        <dbReference type="SAM" id="Phobius"/>
    </source>
</evidence>
<feature type="transmembrane region" description="Helical" evidence="9">
    <location>
        <begin position="212"/>
        <end position="233"/>
    </location>
</feature>
<feature type="transmembrane region" description="Helical" evidence="9">
    <location>
        <begin position="66"/>
        <end position="93"/>
    </location>
</feature>
<sequence length="245" mass="28079">MKLISTPTTAVLWGPAPIDWCEDNHPSTNPFSIAEFHNTWTNIFYVISSLILLKSHLKLPSTQRDILFTTFIINIILTGLTSGWFHATLLFIAQKSDEFFENAAIVSLLYYHVFPLDSNNNTRRIIYYIIHTILLGLGVLYIPEIFCEIHLIICVLITFSTSYDRAMLLPLENITRAIYNFKKSFMSVAVAFGCWLLDFLLCSYVKQFYLHAYAWHLGTAVALYYGGIASLVINEKPKVLQEKSY</sequence>
<evidence type="ECO:0000256" key="7">
    <source>
        <dbReference type="PIRSR" id="PIRSR608901-1"/>
    </source>
</evidence>
<feature type="binding site" evidence="7">
    <location>
        <position position="19"/>
    </location>
    <ligand>
        <name>Ca(2+)</name>
        <dbReference type="ChEBI" id="CHEBI:29108"/>
    </ligand>
</feature>
<name>A0A9W7FL87_9STRA</name>
<keyword evidence="11" id="KW-1185">Reference proteome</keyword>
<keyword evidence="7" id="KW-0479">Metal-binding</keyword>
<dbReference type="Pfam" id="PF05875">
    <property type="entry name" value="Ceramidase"/>
    <property type="match status" value="1"/>
</dbReference>
<evidence type="ECO:0000256" key="6">
    <source>
        <dbReference type="ARBA" id="ARBA00023136"/>
    </source>
</evidence>
<feature type="binding site" evidence="8">
    <location>
        <position position="86"/>
    </location>
    <ligand>
        <name>Zn(2+)</name>
        <dbReference type="ChEBI" id="CHEBI:29105"/>
        <note>catalytic</note>
    </ligand>
</feature>
<feature type="transmembrane region" description="Helical" evidence="9">
    <location>
        <begin position="125"/>
        <end position="143"/>
    </location>
</feature>
<dbReference type="AlphaFoldDB" id="A0A9W7FL87"/>
<keyword evidence="3 9" id="KW-0812">Transmembrane</keyword>
<evidence type="ECO:0000256" key="8">
    <source>
        <dbReference type="PIRSR" id="PIRSR608901-2"/>
    </source>
</evidence>
<dbReference type="InterPro" id="IPR008901">
    <property type="entry name" value="ACER"/>
</dbReference>
<evidence type="ECO:0000313" key="11">
    <source>
        <dbReference type="Proteomes" id="UP001165122"/>
    </source>
</evidence>
<keyword evidence="4" id="KW-0378">Hydrolase</keyword>
<proteinExistence type="inferred from homology"/>
<keyword evidence="5 9" id="KW-1133">Transmembrane helix</keyword>
<feature type="binding site" evidence="7">
    <location>
        <position position="20"/>
    </location>
    <ligand>
        <name>Ca(2+)</name>
        <dbReference type="ChEBI" id="CHEBI:29108"/>
    </ligand>
</feature>
<evidence type="ECO:0008006" key="12">
    <source>
        <dbReference type="Google" id="ProtNLM"/>
    </source>
</evidence>
<organism evidence="10 11">
    <name type="scientific">Triparma laevis f. longispina</name>
    <dbReference type="NCBI Taxonomy" id="1714387"/>
    <lineage>
        <taxon>Eukaryota</taxon>
        <taxon>Sar</taxon>
        <taxon>Stramenopiles</taxon>
        <taxon>Ochrophyta</taxon>
        <taxon>Bolidophyceae</taxon>
        <taxon>Parmales</taxon>
        <taxon>Triparmaceae</taxon>
        <taxon>Triparma</taxon>
    </lineage>
</organism>
<comment type="subcellular location">
    <subcellularLocation>
        <location evidence="1">Membrane</location>
        <topology evidence="1">Multi-pass membrane protein</topology>
    </subcellularLocation>
</comment>
<protein>
    <recommendedName>
        <fullName evidence="12">Alkaline phytoceramidase</fullName>
    </recommendedName>
</protein>
<dbReference type="PANTHER" id="PTHR46187:SF3">
    <property type="entry name" value="ALKALINE CERAMIDASE 3"/>
    <property type="match status" value="1"/>
</dbReference>
<evidence type="ECO:0000256" key="5">
    <source>
        <dbReference type="ARBA" id="ARBA00022989"/>
    </source>
</evidence>
<keyword evidence="8" id="KW-0862">Zinc</keyword>
<dbReference type="OrthoDB" id="187171at2759"/>
<feature type="binding site" evidence="7">
    <location>
        <position position="35"/>
    </location>
    <ligand>
        <name>Ca(2+)</name>
        <dbReference type="ChEBI" id="CHEBI:29108"/>
    </ligand>
</feature>
<dbReference type="GO" id="GO:0005789">
    <property type="term" value="C:endoplasmic reticulum membrane"/>
    <property type="evidence" value="ECO:0007669"/>
    <property type="project" value="TreeGrafter"/>
</dbReference>
<dbReference type="PANTHER" id="PTHR46187">
    <property type="entry name" value="ALKALINE CERAMIDASE 3"/>
    <property type="match status" value="1"/>
</dbReference>
<comment type="cofactor">
    <cofactor evidence="8">
        <name>Zn(2+)</name>
        <dbReference type="ChEBI" id="CHEBI:29105"/>
    </cofactor>
</comment>
<comment type="caution">
    <text evidence="10">The sequence shown here is derived from an EMBL/GenBank/DDBJ whole genome shotgun (WGS) entry which is preliminary data.</text>
</comment>